<sequence>MPGELEHSVKCRCNPDCALDDIANTLQDVRKRTNTRKYTPYRSIGFKEKQPFRVKFKDNPRARVAEVEKKKNSCHKWGSKYNYGKNCPKEKKKSMPLSKSQRRNPPKRILTQNLWIMPSENNLIVTKTQEKNS</sequence>
<protein>
    <submittedName>
        <fullName evidence="2">Uncharacterized protein</fullName>
    </submittedName>
</protein>
<comment type="caution">
    <text evidence="2">The sequence shown here is derived from an EMBL/GenBank/DDBJ whole genome shotgun (WGS) entry which is preliminary data.</text>
</comment>
<gene>
    <name evidence="2" type="ORF">O181_011363</name>
</gene>
<name>A0A9Q3BUQ1_9BASI</name>
<evidence type="ECO:0000313" key="2">
    <source>
        <dbReference type="EMBL" id="MBW0471648.1"/>
    </source>
</evidence>
<reference evidence="2" key="1">
    <citation type="submission" date="2021-03" db="EMBL/GenBank/DDBJ databases">
        <title>Draft genome sequence of rust myrtle Austropuccinia psidii MF-1, a brazilian biotype.</title>
        <authorList>
            <person name="Quecine M.C."/>
            <person name="Pachon D.M.R."/>
            <person name="Bonatelli M.L."/>
            <person name="Correr F.H."/>
            <person name="Franceschini L.M."/>
            <person name="Leite T.F."/>
            <person name="Margarido G.R.A."/>
            <person name="Almeida C.A."/>
            <person name="Ferrarezi J.A."/>
            <person name="Labate C.A."/>
        </authorList>
    </citation>
    <scope>NUCLEOTIDE SEQUENCE</scope>
    <source>
        <strain evidence="2">MF-1</strain>
    </source>
</reference>
<keyword evidence="3" id="KW-1185">Reference proteome</keyword>
<feature type="compositionally biased region" description="Basic residues" evidence="1">
    <location>
        <begin position="90"/>
        <end position="106"/>
    </location>
</feature>
<accession>A0A9Q3BUQ1</accession>
<organism evidence="2 3">
    <name type="scientific">Austropuccinia psidii MF-1</name>
    <dbReference type="NCBI Taxonomy" id="1389203"/>
    <lineage>
        <taxon>Eukaryota</taxon>
        <taxon>Fungi</taxon>
        <taxon>Dikarya</taxon>
        <taxon>Basidiomycota</taxon>
        <taxon>Pucciniomycotina</taxon>
        <taxon>Pucciniomycetes</taxon>
        <taxon>Pucciniales</taxon>
        <taxon>Sphaerophragmiaceae</taxon>
        <taxon>Austropuccinia</taxon>
    </lineage>
</organism>
<proteinExistence type="predicted"/>
<evidence type="ECO:0000256" key="1">
    <source>
        <dbReference type="SAM" id="MobiDB-lite"/>
    </source>
</evidence>
<evidence type="ECO:0000313" key="3">
    <source>
        <dbReference type="Proteomes" id="UP000765509"/>
    </source>
</evidence>
<dbReference type="AlphaFoldDB" id="A0A9Q3BUQ1"/>
<dbReference type="Proteomes" id="UP000765509">
    <property type="component" value="Unassembled WGS sequence"/>
</dbReference>
<feature type="region of interest" description="Disordered" evidence="1">
    <location>
        <begin position="79"/>
        <end position="110"/>
    </location>
</feature>
<dbReference type="EMBL" id="AVOT02002823">
    <property type="protein sequence ID" value="MBW0471648.1"/>
    <property type="molecule type" value="Genomic_DNA"/>
</dbReference>